<feature type="compositionally biased region" description="Polar residues" evidence="11">
    <location>
        <begin position="1785"/>
        <end position="1795"/>
    </location>
</feature>
<keyword evidence="6" id="KW-0689">Ribosomal protein</keyword>
<gene>
    <name evidence="15" type="ORF">CA7LBN_000500</name>
</gene>
<feature type="compositionally biased region" description="Polar residues" evidence="11">
    <location>
        <begin position="1638"/>
        <end position="1650"/>
    </location>
</feature>
<feature type="compositionally biased region" description="Pro residues" evidence="11">
    <location>
        <begin position="1699"/>
        <end position="1710"/>
    </location>
</feature>
<feature type="transmembrane region" description="Helical" evidence="12">
    <location>
        <begin position="382"/>
        <end position="402"/>
    </location>
</feature>
<feature type="compositionally biased region" description="Low complexity" evidence="11">
    <location>
        <begin position="1408"/>
        <end position="1539"/>
    </location>
</feature>
<accession>A0A8F2VXM7</accession>
<dbReference type="Pfam" id="PF25459">
    <property type="entry name" value="AIM3_BBC1_C"/>
    <property type="match status" value="1"/>
</dbReference>
<keyword evidence="5 12" id="KW-0812">Transmembrane</keyword>
<comment type="similarity">
    <text evidence="3">Belongs to the universal ribosomal protein uS17 family.</text>
</comment>
<feature type="transmembrane region" description="Helical" evidence="12">
    <location>
        <begin position="1202"/>
        <end position="1223"/>
    </location>
</feature>
<evidence type="ECO:0000256" key="8">
    <source>
        <dbReference type="ARBA" id="ARBA00023136"/>
    </source>
</evidence>
<feature type="transmembrane region" description="Helical" evidence="12">
    <location>
        <begin position="981"/>
        <end position="1001"/>
    </location>
</feature>
<feature type="transmembrane region" description="Helical" evidence="12">
    <location>
        <begin position="492"/>
        <end position="510"/>
    </location>
</feature>
<feature type="domain" description="Potassium channel" evidence="13">
    <location>
        <begin position="505"/>
        <end position="572"/>
    </location>
</feature>
<keyword evidence="4" id="KW-0813">Transport</keyword>
<evidence type="ECO:0000256" key="10">
    <source>
        <dbReference type="SAM" id="Coils"/>
    </source>
</evidence>
<proteinExistence type="inferred from homology"/>
<dbReference type="GO" id="GO:1990904">
    <property type="term" value="C:ribonucleoprotein complex"/>
    <property type="evidence" value="ECO:0007669"/>
    <property type="project" value="UniProtKB-KW"/>
</dbReference>
<feature type="transmembrane region" description="Helical" evidence="12">
    <location>
        <begin position="1022"/>
        <end position="1044"/>
    </location>
</feature>
<evidence type="ECO:0000256" key="11">
    <source>
        <dbReference type="SAM" id="MobiDB-lite"/>
    </source>
</evidence>
<dbReference type="CDD" id="cd00364">
    <property type="entry name" value="Ribosomal_uS17"/>
    <property type="match status" value="1"/>
</dbReference>
<dbReference type="GO" id="GO:0034257">
    <property type="term" value="F:nicotinamide riboside transmembrane transporter activity"/>
    <property type="evidence" value="ECO:0007669"/>
    <property type="project" value="TreeGrafter"/>
</dbReference>
<feature type="domain" description="BBC1/AIM3 cysteine proteinase-fold" evidence="14">
    <location>
        <begin position="2094"/>
        <end position="2257"/>
    </location>
</feature>
<sequence>MARQNFVGLVISQGKMNKTVKVRVQSKGYDKRVHKEVLKRKDYLVHDEGNLCKEGDIVRIESIPKMTERKYFAIAEVKINKGQQFAKYEELAKRKVAEEEQRKLKEFMERRTELENIIDKVDDLKKLDQISRAFSKAQEDERQELLRQINEIKKRYNIKSWPTTEQIVPLEVNEAAKDLSVIENRLANIRVILDKLMSSDFKAQREKILAQAAKGNPAELKPSIQKNILRKWVMNPKNTVPLSSQFRKRLSLLATYVGLNQTNVESVLRREHVETHKRKLAPLFTPVYLENLSSLDYEEPLPKTARYLKHALSVPLVTVTNLNVEPGQRHFVLWLYISSYFPLLSACLAPLGNLISLIALIEHWRISLESGKLVPEEPAPKVLNIIAFVCGIIGNVSLLMNFSGTLRYLVTQCVSILCWVAAVAMLLIAVLLTNETVVGADPHYKRSEGFWLAVWTIFMYSSSSIVQIINLLGYKLQKYGASYNLDRQQRSLINYTMVFAIWQAIGASVMKHLIQNLSYGGSLYYCVVSVFTVGLGDIHPVSTGAKVVALIFSFVGIVNSEMIVTTLIRVVVHSAGPSVFWHYTEVKRMQLLQKYNENPNDPVFANSFQLMRDIREGIARQQWRFNCVTSLILFIGFWQVGSAVLYASEDWTYFNSMYFCFLCLLTIGYGDYAPTSVFGRAFFIQWAMGAVPIMSIIISTVADSAFNTAGNQVEMESRTPPNKKYHLGMSGSSPHRPIAQLVADLDTLEAVTIDALEDPSMRYSYEQWTTLLGKLRSVQSEDPSDSSHWLGEMSPLRLPIKEPRYVLIHLFSRLRHDLLQRLKEESSVDFTNSTCLLKLTEQFELDSMPNTDSTGGPVHIRHDPVVLKLSSSLQLHLSSLTYAAYTMIGIALLWPWNCYLSASAYYGDRFSSSPTLSKAYSSTFMSISTVTTMLYSYYLSQKQEGVNYHRRIFVGLIITIAIFAFLALTCFAKFFIFMNDYSFFGLLMLTVLLSAMASSLAQNGALASANVLGSVYTNGVMVGQAIAGALPPLALICSLLLTGVNKSDSDIGEHHPHKAPNAGLTLYFLSACLVAFLSVSMLILSNRYKRLHTYTPLESVAADEEEEEPIHLLQKKHVPFSVLWGKLKLIVMTIFLTFCITLVFPVFASTVTSVQENPSLTILKKSIYIPFIYLMWNMGDLIGRVLCGMPNSRFLVQDPKTLITYAIVRVFFIPLFMTCNIHPGTSNPMISSDLWYILLQFLFGLSNGQLCTSCFMVIGDNCTTDDEKEAAGGFATVFLTFGLAVGTQHSNSPMSFWDNNKDSFKAAGLATARGIGRGTKAVSKAGYNTYKSHEAKRKGLPPPDQGNSSSSAPPPPVDYQYKPPDKETLASLPKPVKRNVGAYEPPKPGEKSKYPTVSAQSQQNTMTQGQPQYYPQNQGYQQQQDQGFQQQGYQTQPQVSQQPQYQQPQYQQPQYQQPQYHQPQYQQPQYQQPQQQQQFQQPSPQPSQQQYQQPHQPSYQQTPQDQSQYQQQTQPPAYVQAPGTAPAAAPAPISSQAPAYTATGAPPVAQRNAPPPPPRSDSSSIPPSGPQREAVSPDHSTGSSKQSMFRPDVDLSQFAPPPIHKDRGSTESSPAPKHASLTGSSIPSKESVAPSNPPVTQSPGIRQHQSTAPDPTKFAPPPPIRRGGQPPAPTAPTNAADAPTSGTMPVLPANQNSPAIPPARGPPPALPSRNSDSTAASKPAKVPPPKPATKPSFSSHPSSTSTSTVLPPSLPDREPRTNSPPPPYKVTENEAESNEPARAAQNFSDSSSTGPNFAAEIARLRSSVSTLSTEDETTVSKKVPPPKPAKPSKPAKPAKLVNTSSVASPAVAAKPKIAAKPEITPKPEVAAKSEISAMADELKSTMPKPQVAKKPEVAAKPSADAAAGIKTAPPPLPRRESHPGNQTNVVPPRKLPPVTPVVQPKPQVTPQPSPKPTPSEQQAAPPPPKRNYERKPAPLPPQASAASAMGEALPSPHQNGPPNLDLEMGSGWFMVTDGPIEFPRALSGLNYTTSYMYSTRGGPGGMKKTSTRELTVRLKDLARVKYKFKWENDDVQSATVEIAEFMPSPITHRVPSNAELVAYSQQYGEHVAAWALHHEGQRVDRGECWDLAKFALEKGCGKHAFISTYTHHGFPILEVHGSPNGATVVRPQADEIRRGDILQFTTAKFENKATGSWSTAGDPDHTSVVIDKVGAKVMVLEQNVGGVKIVKRGEYEIGNITQGSVVGYRPMPASWIE</sequence>
<dbReference type="PANTHER" id="PTHR10332">
    <property type="entry name" value="EQUILIBRATIVE NUCLEOSIDE TRANSPORTER"/>
    <property type="match status" value="1"/>
</dbReference>
<feature type="transmembrane region" description="Helical" evidence="12">
    <location>
        <begin position="1129"/>
        <end position="1147"/>
    </location>
</feature>
<comment type="similarity">
    <text evidence="2">Belongs to the SLC29A/ENT transporter (TC 2.A.57) family.</text>
</comment>
<dbReference type="PRINTS" id="PR01130">
    <property type="entry name" value="DERENTRNSPRT"/>
</dbReference>
<dbReference type="GO" id="GO:0005840">
    <property type="term" value="C:ribosome"/>
    <property type="evidence" value="ECO:0007669"/>
    <property type="project" value="UniProtKB-KW"/>
</dbReference>
<dbReference type="InterPro" id="IPR036259">
    <property type="entry name" value="MFS_trans_sf"/>
</dbReference>
<dbReference type="Gene3D" id="1.10.287.70">
    <property type="match status" value="2"/>
</dbReference>
<dbReference type="EMBL" id="CP076749">
    <property type="protein sequence ID" value="QWW21754.1"/>
    <property type="molecule type" value="Genomic_DNA"/>
</dbReference>
<feature type="transmembrane region" description="Helical" evidence="12">
    <location>
        <begin position="1270"/>
        <end position="1287"/>
    </location>
</feature>
<keyword evidence="9" id="KW-0687">Ribonucleoprotein</keyword>
<feature type="transmembrane region" description="Helical" evidence="12">
    <location>
        <begin position="919"/>
        <end position="940"/>
    </location>
</feature>
<feature type="transmembrane region" description="Helical" evidence="12">
    <location>
        <begin position="1167"/>
        <end position="1190"/>
    </location>
</feature>
<dbReference type="SUPFAM" id="SSF50249">
    <property type="entry name" value="Nucleic acid-binding proteins"/>
    <property type="match status" value="1"/>
</dbReference>
<feature type="transmembrane region" description="Helical" evidence="12">
    <location>
        <begin position="547"/>
        <end position="572"/>
    </location>
</feature>
<feature type="coiled-coil region" evidence="10">
    <location>
        <begin position="97"/>
        <end position="155"/>
    </location>
</feature>
<evidence type="ECO:0000313" key="15">
    <source>
        <dbReference type="EMBL" id="QWW21754.1"/>
    </source>
</evidence>
<feature type="transmembrane region" description="Helical" evidence="12">
    <location>
        <begin position="333"/>
        <end position="361"/>
    </location>
</feature>
<evidence type="ECO:0000256" key="12">
    <source>
        <dbReference type="SAM" id="Phobius"/>
    </source>
</evidence>
<dbReference type="SUPFAM" id="SSF103473">
    <property type="entry name" value="MFS general substrate transporter"/>
    <property type="match status" value="1"/>
</dbReference>
<dbReference type="InterPro" id="IPR012340">
    <property type="entry name" value="NA-bd_OB-fold"/>
</dbReference>
<dbReference type="GO" id="GO:0015205">
    <property type="term" value="F:nucleobase transmembrane transporter activity"/>
    <property type="evidence" value="ECO:0007669"/>
    <property type="project" value="TreeGrafter"/>
</dbReference>
<feature type="region of interest" description="Disordered" evidence="11">
    <location>
        <begin position="1328"/>
        <end position="2005"/>
    </location>
</feature>
<feature type="transmembrane region" description="Helical" evidence="12">
    <location>
        <begin position="408"/>
        <end position="432"/>
    </location>
</feature>
<dbReference type="Pfam" id="PF07885">
    <property type="entry name" value="Ion_trans_2"/>
    <property type="match status" value="2"/>
</dbReference>
<evidence type="ECO:0000259" key="14">
    <source>
        <dbReference type="Pfam" id="PF25459"/>
    </source>
</evidence>
<dbReference type="GO" id="GO:0005886">
    <property type="term" value="C:plasma membrane"/>
    <property type="evidence" value="ECO:0007669"/>
    <property type="project" value="TreeGrafter"/>
</dbReference>
<dbReference type="GO" id="GO:0006412">
    <property type="term" value="P:translation"/>
    <property type="evidence" value="ECO:0007669"/>
    <property type="project" value="InterPro"/>
</dbReference>
<feature type="compositionally biased region" description="Pro residues" evidence="11">
    <location>
        <begin position="1947"/>
        <end position="1957"/>
    </location>
</feature>
<feature type="transmembrane region" description="Helical" evidence="12">
    <location>
        <begin position="952"/>
        <end position="975"/>
    </location>
</feature>
<feature type="transmembrane region" description="Helical" evidence="12">
    <location>
        <begin position="522"/>
        <end position="541"/>
    </location>
</feature>
<protein>
    <submittedName>
        <fullName evidence="15">Uncharacterized protein</fullName>
    </submittedName>
</protein>
<dbReference type="Pfam" id="PF01733">
    <property type="entry name" value="Nucleoside_tran"/>
    <property type="match status" value="1"/>
</dbReference>
<evidence type="ECO:0000256" key="5">
    <source>
        <dbReference type="ARBA" id="ARBA00022692"/>
    </source>
</evidence>
<dbReference type="InterPro" id="IPR000266">
    <property type="entry name" value="Ribosomal_uS17"/>
</dbReference>
<feature type="transmembrane region" description="Helical" evidence="12">
    <location>
        <begin position="882"/>
        <end position="907"/>
    </location>
</feature>
<dbReference type="Gene3D" id="2.40.50.140">
    <property type="entry name" value="Nucleic acid-binding proteins"/>
    <property type="match status" value="1"/>
</dbReference>
<feature type="transmembrane region" description="Helical" evidence="12">
    <location>
        <begin position="1064"/>
        <end position="1084"/>
    </location>
</feature>
<evidence type="ECO:0000256" key="4">
    <source>
        <dbReference type="ARBA" id="ARBA00022448"/>
    </source>
</evidence>
<feature type="transmembrane region" description="Helical" evidence="12">
    <location>
        <begin position="625"/>
        <end position="647"/>
    </location>
</feature>
<evidence type="ECO:0000256" key="9">
    <source>
        <dbReference type="ARBA" id="ARBA00023274"/>
    </source>
</evidence>
<feature type="compositionally biased region" description="Low complexity" evidence="11">
    <location>
        <begin position="1835"/>
        <end position="1861"/>
    </location>
</feature>
<feature type="transmembrane region" description="Helical" evidence="12">
    <location>
        <begin position="1235"/>
        <end position="1258"/>
    </location>
</feature>
<evidence type="ECO:0000256" key="7">
    <source>
        <dbReference type="ARBA" id="ARBA00022989"/>
    </source>
</evidence>
<dbReference type="Proteomes" id="UP000825438">
    <property type="component" value="Chromosome I"/>
</dbReference>
<dbReference type="InterPro" id="IPR013099">
    <property type="entry name" value="K_chnl_dom"/>
</dbReference>
<dbReference type="InterPro" id="IPR057402">
    <property type="entry name" value="AIM3_BBC1_C"/>
</dbReference>
<reference evidence="15" key="1">
    <citation type="submission" date="2021-06" db="EMBL/GenBank/DDBJ databases">
        <title>Candida auris outbreak in lebanese hospital.</title>
        <authorList>
            <person name="Finianos M."/>
        </authorList>
    </citation>
    <scope>NUCLEOTIDE SEQUENCE</scope>
    <source>
        <strain evidence="15">CA7LBN</strain>
    </source>
</reference>
<feature type="compositionally biased region" description="Low complexity" evidence="11">
    <location>
        <begin position="1675"/>
        <end position="1684"/>
    </location>
</feature>
<dbReference type="InterPro" id="IPR002259">
    <property type="entry name" value="Eqnu_transpt"/>
</dbReference>
<feature type="transmembrane region" description="Helical" evidence="12">
    <location>
        <begin position="653"/>
        <end position="672"/>
    </location>
</feature>
<dbReference type="SUPFAM" id="SSF81324">
    <property type="entry name" value="Voltage-gated potassium channels"/>
    <property type="match status" value="2"/>
</dbReference>
<keyword evidence="10" id="KW-0175">Coiled coil</keyword>
<dbReference type="PANTHER" id="PTHR10332:SF88">
    <property type="entry name" value="EQUILIBRATIVE NUCLEOSIDE TRANSPORTER 1, ISOFORM A"/>
    <property type="match status" value="1"/>
</dbReference>
<evidence type="ECO:0000256" key="3">
    <source>
        <dbReference type="ARBA" id="ARBA00010254"/>
    </source>
</evidence>
<feature type="compositionally biased region" description="Polar residues" evidence="11">
    <location>
        <begin position="1578"/>
        <end position="1587"/>
    </location>
</feature>
<feature type="compositionally biased region" description="Low complexity" evidence="11">
    <location>
        <begin position="1733"/>
        <end position="1751"/>
    </location>
</feature>
<organism evidence="15">
    <name type="scientific">Candidozyma auris</name>
    <name type="common">Yeast</name>
    <name type="synonym">Candida auris</name>
    <dbReference type="NCBI Taxonomy" id="498019"/>
    <lineage>
        <taxon>Eukaryota</taxon>
        <taxon>Fungi</taxon>
        <taxon>Dikarya</taxon>
        <taxon>Ascomycota</taxon>
        <taxon>Saccharomycotina</taxon>
        <taxon>Pichiomycetes</taxon>
        <taxon>Metschnikowiaceae</taxon>
        <taxon>Candidozyma</taxon>
    </lineage>
</organism>
<dbReference type="Pfam" id="PF00366">
    <property type="entry name" value="Ribosomal_S17"/>
    <property type="match status" value="1"/>
</dbReference>
<evidence type="ECO:0000256" key="2">
    <source>
        <dbReference type="ARBA" id="ARBA00007965"/>
    </source>
</evidence>
<feature type="transmembrane region" description="Helical" evidence="12">
    <location>
        <begin position="452"/>
        <end position="472"/>
    </location>
</feature>
<keyword evidence="7 12" id="KW-1133">Transmembrane helix</keyword>
<comment type="subcellular location">
    <subcellularLocation>
        <location evidence="1">Membrane</location>
        <topology evidence="1">Multi-pass membrane protein</topology>
    </subcellularLocation>
</comment>
<feature type="domain" description="Potassium channel" evidence="13">
    <location>
        <begin position="634"/>
        <end position="703"/>
    </location>
</feature>
<feature type="compositionally biased region" description="Polar residues" evidence="11">
    <location>
        <begin position="1395"/>
        <end position="1407"/>
    </location>
</feature>
<dbReference type="GO" id="GO:0003735">
    <property type="term" value="F:structural constituent of ribosome"/>
    <property type="evidence" value="ECO:0007669"/>
    <property type="project" value="InterPro"/>
</dbReference>
<evidence type="ECO:0000256" key="1">
    <source>
        <dbReference type="ARBA" id="ARBA00004141"/>
    </source>
</evidence>
<feature type="compositionally biased region" description="Pro residues" evidence="11">
    <location>
        <begin position="1658"/>
        <end position="1674"/>
    </location>
</feature>
<dbReference type="Gene3D" id="3.90.1720.60">
    <property type="match status" value="1"/>
</dbReference>
<dbReference type="CDD" id="cd06174">
    <property type="entry name" value="MFS"/>
    <property type="match status" value="1"/>
</dbReference>
<keyword evidence="8 12" id="KW-0472">Membrane</keyword>
<dbReference type="GO" id="GO:0000329">
    <property type="term" value="C:fungal-type vacuole membrane"/>
    <property type="evidence" value="ECO:0007669"/>
    <property type="project" value="TreeGrafter"/>
</dbReference>
<evidence type="ECO:0000259" key="13">
    <source>
        <dbReference type="Pfam" id="PF07885"/>
    </source>
</evidence>
<name>A0A8F2VXM7_CANAR</name>
<evidence type="ECO:0000256" key="6">
    <source>
        <dbReference type="ARBA" id="ARBA00022980"/>
    </source>
</evidence>